<comment type="caution">
    <text evidence="6">The sequence shown here is derived from an EMBL/GenBank/DDBJ whole genome shotgun (WGS) entry which is preliminary data.</text>
</comment>
<dbReference type="InterPro" id="IPR019734">
    <property type="entry name" value="TPR_rpt"/>
</dbReference>
<dbReference type="Pfam" id="PF03704">
    <property type="entry name" value="BTAD"/>
    <property type="match status" value="1"/>
</dbReference>
<dbReference type="Proteomes" id="UP001612741">
    <property type="component" value="Unassembled WGS sequence"/>
</dbReference>
<comment type="similarity">
    <text evidence="1">Belongs to the AfsR/DnrI/RedD regulatory family.</text>
</comment>
<reference evidence="6 7" key="1">
    <citation type="submission" date="2024-10" db="EMBL/GenBank/DDBJ databases">
        <title>The Natural Products Discovery Center: Release of the First 8490 Sequenced Strains for Exploring Actinobacteria Biosynthetic Diversity.</title>
        <authorList>
            <person name="Kalkreuter E."/>
            <person name="Kautsar S.A."/>
            <person name="Yang D."/>
            <person name="Bader C.D."/>
            <person name="Teijaro C.N."/>
            <person name="Fluegel L."/>
            <person name="Davis C.M."/>
            <person name="Simpson J.R."/>
            <person name="Lauterbach L."/>
            <person name="Steele A.D."/>
            <person name="Gui C."/>
            <person name="Meng S."/>
            <person name="Li G."/>
            <person name="Viehrig K."/>
            <person name="Ye F."/>
            <person name="Su P."/>
            <person name="Kiefer A.F."/>
            <person name="Nichols A."/>
            <person name="Cepeda A.J."/>
            <person name="Yan W."/>
            <person name="Fan B."/>
            <person name="Jiang Y."/>
            <person name="Adhikari A."/>
            <person name="Zheng C.-J."/>
            <person name="Schuster L."/>
            <person name="Cowan T.M."/>
            <person name="Smanski M.J."/>
            <person name="Chevrette M.G."/>
            <person name="De Carvalho L.P.S."/>
            <person name="Shen B."/>
        </authorList>
    </citation>
    <scope>NUCLEOTIDE SEQUENCE [LARGE SCALE GENOMIC DNA]</scope>
    <source>
        <strain evidence="6 7">NPDC050545</strain>
    </source>
</reference>
<dbReference type="InterPro" id="IPR001867">
    <property type="entry name" value="OmpR/PhoB-type_DNA-bd"/>
</dbReference>
<evidence type="ECO:0000256" key="2">
    <source>
        <dbReference type="ARBA" id="ARBA00023125"/>
    </source>
</evidence>
<feature type="repeat" description="TPR" evidence="3">
    <location>
        <begin position="784"/>
        <end position="817"/>
    </location>
</feature>
<dbReference type="Pfam" id="PF25872">
    <property type="entry name" value="HTH_77"/>
    <property type="match status" value="1"/>
</dbReference>
<dbReference type="SMART" id="SM00028">
    <property type="entry name" value="TPR"/>
    <property type="match status" value="1"/>
</dbReference>
<dbReference type="InterPro" id="IPR016032">
    <property type="entry name" value="Sig_transdc_resp-reg_C-effctor"/>
</dbReference>
<dbReference type="SUPFAM" id="SSF48452">
    <property type="entry name" value="TPR-like"/>
    <property type="match status" value="2"/>
</dbReference>
<dbReference type="RefSeq" id="WP_397089621.1">
    <property type="nucleotide sequence ID" value="NZ_JBITGY010000013.1"/>
</dbReference>
<evidence type="ECO:0000313" key="7">
    <source>
        <dbReference type="Proteomes" id="UP001612741"/>
    </source>
</evidence>
<evidence type="ECO:0000256" key="4">
    <source>
        <dbReference type="PROSITE-ProRule" id="PRU01091"/>
    </source>
</evidence>
<dbReference type="InterPro" id="IPR027417">
    <property type="entry name" value="P-loop_NTPase"/>
</dbReference>
<feature type="DNA-binding region" description="OmpR/PhoB-type" evidence="4">
    <location>
        <begin position="1"/>
        <end position="91"/>
    </location>
</feature>
<evidence type="ECO:0000313" key="6">
    <source>
        <dbReference type="EMBL" id="MFI6503855.1"/>
    </source>
</evidence>
<accession>A0ABW7Z7M2</accession>
<dbReference type="SUPFAM" id="SSF52540">
    <property type="entry name" value="P-loop containing nucleoside triphosphate hydrolases"/>
    <property type="match status" value="1"/>
</dbReference>
<proteinExistence type="inferred from homology"/>
<dbReference type="Gene3D" id="1.25.40.10">
    <property type="entry name" value="Tetratricopeptide repeat domain"/>
    <property type="match status" value="2"/>
</dbReference>
<dbReference type="SUPFAM" id="SSF46894">
    <property type="entry name" value="C-terminal effector domain of the bipartite response regulators"/>
    <property type="match status" value="1"/>
</dbReference>
<dbReference type="SMART" id="SM00862">
    <property type="entry name" value="Trans_reg_C"/>
    <property type="match status" value="1"/>
</dbReference>
<dbReference type="PANTHER" id="PTHR47691">
    <property type="entry name" value="REGULATOR-RELATED"/>
    <property type="match status" value="1"/>
</dbReference>
<dbReference type="PRINTS" id="PR00364">
    <property type="entry name" value="DISEASERSIST"/>
</dbReference>
<dbReference type="InterPro" id="IPR049945">
    <property type="entry name" value="AAA_22"/>
</dbReference>
<dbReference type="EMBL" id="JBITGY010000013">
    <property type="protein sequence ID" value="MFI6503855.1"/>
    <property type="molecule type" value="Genomic_DNA"/>
</dbReference>
<dbReference type="SMART" id="SM01043">
    <property type="entry name" value="BTAD"/>
    <property type="match status" value="1"/>
</dbReference>
<feature type="domain" description="OmpR/PhoB-type" evidence="5">
    <location>
        <begin position="1"/>
        <end position="91"/>
    </location>
</feature>
<dbReference type="InterPro" id="IPR005158">
    <property type="entry name" value="BTAD"/>
</dbReference>
<dbReference type="CDD" id="cd15831">
    <property type="entry name" value="BTAD"/>
    <property type="match status" value="1"/>
</dbReference>
<keyword evidence="2 4" id="KW-0238">DNA-binding</keyword>
<protein>
    <submittedName>
        <fullName evidence="6">BTAD domain-containing putative transcriptional regulator</fullName>
    </submittedName>
</protein>
<sequence>MRIVLLGAVQAFADDATPVEIGGVRLRMLLARLALEAGRPVPAEALIDDLWGEEAPAGAGSALQGLVSRLRKALGGGTGVELVAGGYRLPVTTGDVDAHRFEEMTAQGRRELAAGRVKEAAGLLGAALGLWRGPALADVLEAPFARNLATRLDGLRAGAAEDRFEAEIRLGRHAEVLADLESAAAAAPLSERLAELRMRALSAAGRQSDALASYEEIRARLGEELGVDPSADLRQTHLALLRGELDRPEQTGRQAAPSRLPAALTSFVGREQELHRLDELMTASRLVTIVGPGGAGKTRLAVEAAGRDRAHGRGRVWFVPLAGVAAEEPLADAVLGALNGPYDSGRRQQDGPVERMAELLDAGDALLVLDNCEHVVEAAAELAARLLDRLPQLRILATTREPLAITGEALWHLGPLDLPAAGAEPAESAAVRLFVERAAGVRPGFALTPETTEPVVEICRRLDGMPLALELAAARMRSMGVDQIARRLDDRFRLLTSGSRAALPRQRTLLAVVEWSWDLLDEQEKTLARRLSAFPGGATLTALEQVCRDEEVVYVIASLVEKSLVQQDGDRYRMLETIRAYAAARQAESGEDITPGFTAYYLELAERQEPLLRRREQLDAMAVYDAEHDNLVAALRAVLDAGDATAAARFVRALFWYWGIRGMTPQFTTFLSDVLAMDALPEDTRAAFQVIRLASARPTDEIPKPEIDNAAVLGFHPALPLLRISGMAGDDTQALNHPDPWVRASAHWARDFLLVEKGDPVTGIGSRRAALRGFEELGDRWGLVMCYLDLGREHALEGDFEQAIPAYERALAIATELGTEEHLYYAWAALSTGRMRNGDLDGARRDLVAAREQALARGMHRLANGLLSYLAAAYRRAGDHQAAARVLDQVEPVLNRMFYPEDLERDLLAAERTCLAISAGATGTARALLPQAIRGALAYGSADGIGWAAEMLSGVLALEGEHEQAAAALGMSKAVRGEIFRRDPEILRLIELIQQGLDDGAYRKAFDRGAAMPRQDALDHLAGLAAGAP</sequence>
<dbReference type="Gene3D" id="3.40.50.300">
    <property type="entry name" value="P-loop containing nucleotide triphosphate hydrolases"/>
    <property type="match status" value="1"/>
</dbReference>
<dbReference type="Gene3D" id="1.10.10.10">
    <property type="entry name" value="Winged helix-like DNA-binding domain superfamily/Winged helix DNA-binding domain"/>
    <property type="match status" value="1"/>
</dbReference>
<dbReference type="InterPro" id="IPR011990">
    <property type="entry name" value="TPR-like_helical_dom_sf"/>
</dbReference>
<dbReference type="InterPro" id="IPR058852">
    <property type="entry name" value="HTH_77"/>
</dbReference>
<dbReference type="PROSITE" id="PS51755">
    <property type="entry name" value="OMPR_PHOB"/>
    <property type="match status" value="1"/>
</dbReference>
<dbReference type="PROSITE" id="PS50005">
    <property type="entry name" value="TPR"/>
    <property type="match status" value="1"/>
</dbReference>
<dbReference type="InterPro" id="IPR036388">
    <property type="entry name" value="WH-like_DNA-bd_sf"/>
</dbReference>
<name>A0ABW7Z7M2_9ACTN</name>
<keyword evidence="7" id="KW-1185">Reference proteome</keyword>
<evidence type="ECO:0000256" key="3">
    <source>
        <dbReference type="PROSITE-ProRule" id="PRU00339"/>
    </source>
</evidence>
<keyword evidence="3" id="KW-0802">TPR repeat</keyword>
<dbReference type="PANTHER" id="PTHR47691:SF3">
    <property type="entry name" value="HTH-TYPE TRANSCRIPTIONAL REGULATOR RV0890C-RELATED"/>
    <property type="match status" value="1"/>
</dbReference>
<organism evidence="6 7">
    <name type="scientific">Nonomuraea typhae</name>
    <dbReference type="NCBI Taxonomy" id="2603600"/>
    <lineage>
        <taxon>Bacteria</taxon>
        <taxon>Bacillati</taxon>
        <taxon>Actinomycetota</taxon>
        <taxon>Actinomycetes</taxon>
        <taxon>Streptosporangiales</taxon>
        <taxon>Streptosporangiaceae</taxon>
        <taxon>Nonomuraea</taxon>
    </lineage>
</organism>
<evidence type="ECO:0000256" key="1">
    <source>
        <dbReference type="ARBA" id="ARBA00005820"/>
    </source>
</evidence>
<evidence type="ECO:0000259" key="5">
    <source>
        <dbReference type="PROSITE" id="PS51755"/>
    </source>
</evidence>
<dbReference type="Pfam" id="PF13401">
    <property type="entry name" value="AAA_22"/>
    <property type="match status" value="1"/>
</dbReference>
<gene>
    <name evidence="6" type="ORF">ACIBG2_41165</name>
</gene>